<evidence type="ECO:0000256" key="4">
    <source>
        <dbReference type="ARBA" id="ARBA00022729"/>
    </source>
</evidence>
<keyword evidence="6 9" id="KW-0472">Membrane</keyword>
<feature type="chain" id="PRO_5015338949" evidence="10">
    <location>
        <begin position="24"/>
        <end position="156"/>
    </location>
</feature>
<comment type="subcellular location">
    <subcellularLocation>
        <location evidence="1">Membrane</location>
        <topology evidence="1">Single-pass type I membrane protein</topology>
    </subcellularLocation>
</comment>
<keyword evidence="3 9" id="KW-0812">Transmembrane</keyword>
<name>A0A2R5LLI2_9ACAR</name>
<evidence type="ECO:0000256" key="8">
    <source>
        <dbReference type="SAM" id="MobiDB-lite"/>
    </source>
</evidence>
<comment type="similarity">
    <text evidence="2">Belongs to the FAM174 family.</text>
</comment>
<feature type="compositionally biased region" description="Basic and acidic residues" evidence="8">
    <location>
        <begin position="26"/>
        <end position="37"/>
    </location>
</feature>
<keyword evidence="7" id="KW-0325">Glycoprotein</keyword>
<evidence type="ECO:0000256" key="9">
    <source>
        <dbReference type="SAM" id="Phobius"/>
    </source>
</evidence>
<reference evidence="11" key="1">
    <citation type="submission" date="2018-03" db="EMBL/GenBank/DDBJ databases">
        <title>The relapsing fever spirochete Borrelia turicatae persists in the highly oxidative environment of its soft-bodied tick vector.</title>
        <authorList>
            <person name="Bourret T.J."/>
            <person name="Boyle W.K."/>
            <person name="Valenzuela J.G."/>
            <person name="Oliveira F."/>
            <person name="Lopez J.E."/>
        </authorList>
    </citation>
    <scope>NUCLEOTIDE SEQUENCE</scope>
    <source>
        <strain evidence="11">Kansas strain/isolate</strain>
        <tissue evidence="11">Salivary glands</tissue>
    </source>
</reference>
<feature type="signal peptide" evidence="10">
    <location>
        <begin position="1"/>
        <end position="23"/>
    </location>
</feature>
<evidence type="ECO:0000256" key="10">
    <source>
        <dbReference type="SAM" id="SignalP"/>
    </source>
</evidence>
<evidence type="ECO:0000256" key="3">
    <source>
        <dbReference type="ARBA" id="ARBA00022692"/>
    </source>
</evidence>
<feature type="transmembrane region" description="Helical" evidence="9">
    <location>
        <begin position="87"/>
        <end position="108"/>
    </location>
</feature>
<dbReference type="Pfam" id="PF06679">
    <property type="entry name" value="DUF1180"/>
    <property type="match status" value="1"/>
</dbReference>
<dbReference type="EMBL" id="GGLE01006172">
    <property type="protein sequence ID" value="MBY10298.1"/>
    <property type="molecule type" value="Transcribed_RNA"/>
</dbReference>
<evidence type="ECO:0000256" key="5">
    <source>
        <dbReference type="ARBA" id="ARBA00022989"/>
    </source>
</evidence>
<organism evidence="11">
    <name type="scientific">Ornithodoros turicata</name>
    <dbReference type="NCBI Taxonomy" id="34597"/>
    <lineage>
        <taxon>Eukaryota</taxon>
        <taxon>Metazoa</taxon>
        <taxon>Ecdysozoa</taxon>
        <taxon>Arthropoda</taxon>
        <taxon>Chelicerata</taxon>
        <taxon>Arachnida</taxon>
        <taxon>Acari</taxon>
        <taxon>Parasitiformes</taxon>
        <taxon>Ixodida</taxon>
        <taxon>Ixodoidea</taxon>
        <taxon>Argasidae</taxon>
        <taxon>Ornithodorinae</taxon>
        <taxon>Ornithodoros</taxon>
    </lineage>
</organism>
<evidence type="ECO:0000256" key="7">
    <source>
        <dbReference type="ARBA" id="ARBA00023180"/>
    </source>
</evidence>
<dbReference type="PANTHER" id="PTHR28607:SF4">
    <property type="entry name" value="TRANSMEMBRANE PROTEIN"/>
    <property type="match status" value="1"/>
</dbReference>
<accession>A0A2R5LLI2</accession>
<proteinExistence type="inferred from homology"/>
<evidence type="ECO:0000313" key="11">
    <source>
        <dbReference type="EMBL" id="MBY10298.1"/>
    </source>
</evidence>
<feature type="region of interest" description="Disordered" evidence="8">
    <location>
        <begin position="26"/>
        <end position="58"/>
    </location>
</feature>
<evidence type="ECO:0000256" key="6">
    <source>
        <dbReference type="ARBA" id="ARBA00023136"/>
    </source>
</evidence>
<evidence type="ECO:0000256" key="1">
    <source>
        <dbReference type="ARBA" id="ARBA00004479"/>
    </source>
</evidence>
<keyword evidence="5 9" id="KW-1133">Transmembrane helix</keyword>
<sequence length="156" mass="17677">MASPHVFLFALFIWSLSVPVLDASAERTEGPRPHDTEPSSPVIKPTTKSENVSDVGRPLDYMNTTTDDKSWLSITHFTTNINQPNGVIMRAFCVIAGVMLLVVIFFVVRTVRSRRRRTKTRKYGIIATRSAELELQPLDHDDDDEEETTLFDANKR</sequence>
<protein>
    <submittedName>
        <fullName evidence="11">Putative secreted protein</fullName>
    </submittedName>
</protein>
<dbReference type="PANTHER" id="PTHR28607">
    <property type="entry name" value="EXPRESSED PROTEIN"/>
    <property type="match status" value="1"/>
</dbReference>
<evidence type="ECO:0000256" key="2">
    <source>
        <dbReference type="ARBA" id="ARBA00006986"/>
    </source>
</evidence>
<feature type="compositionally biased region" description="Acidic residues" evidence="8">
    <location>
        <begin position="140"/>
        <end position="149"/>
    </location>
</feature>
<keyword evidence="4 10" id="KW-0732">Signal</keyword>
<feature type="region of interest" description="Disordered" evidence="8">
    <location>
        <begin position="136"/>
        <end position="156"/>
    </location>
</feature>
<dbReference type="GO" id="GO:0016020">
    <property type="term" value="C:membrane"/>
    <property type="evidence" value="ECO:0007669"/>
    <property type="project" value="UniProtKB-SubCell"/>
</dbReference>
<dbReference type="InterPro" id="IPR009565">
    <property type="entry name" value="FAM174-like"/>
</dbReference>
<dbReference type="AlphaFoldDB" id="A0A2R5LLI2"/>